<reference evidence="2 3" key="1">
    <citation type="submission" date="2016-10" db="EMBL/GenBank/DDBJ databases">
        <authorList>
            <person name="de Groot N.N."/>
        </authorList>
    </citation>
    <scope>NUCLEOTIDE SEQUENCE [LARGE SCALE GENOMIC DNA]</scope>
    <source>
        <strain evidence="2 3">Nm1</strain>
    </source>
</reference>
<dbReference type="Proteomes" id="UP000198640">
    <property type="component" value="Unassembled WGS sequence"/>
</dbReference>
<evidence type="ECO:0000313" key="3">
    <source>
        <dbReference type="Proteomes" id="UP000198640"/>
    </source>
</evidence>
<accession>A0A1H3K265</accession>
<comment type="similarity">
    <text evidence="1">Belongs to the antirestriction protein family.</text>
</comment>
<sequence length="138" mass="15637">MNHANITRQRIAEDQRINHTAAIFGVRFSLQLEPSIYRIAESIAAEYDGGYWEFYTLSNGGFYMAPVAYEQFQVCCQNGFEGNLSADALGITACLYVYSFLSFSGYEAFAQTCAQQYHWLREYMLDHPEAQAILGAID</sequence>
<evidence type="ECO:0000313" key="2">
    <source>
        <dbReference type="EMBL" id="SDY45855.1"/>
    </source>
</evidence>
<dbReference type="EMBL" id="FNOY01000037">
    <property type="protein sequence ID" value="SDY45855.1"/>
    <property type="molecule type" value="Genomic_DNA"/>
</dbReference>
<dbReference type="Gene3D" id="3.30.70.3580">
    <property type="entry name" value="Antirestriction protein"/>
    <property type="match status" value="1"/>
</dbReference>
<dbReference type="STRING" id="44576.SAMN05421881_10373"/>
<protein>
    <submittedName>
        <fullName evidence="2">Antirestriction protein</fullName>
    </submittedName>
</protein>
<evidence type="ECO:0000256" key="1">
    <source>
        <dbReference type="ARBA" id="ARBA00008618"/>
    </source>
</evidence>
<organism evidence="2 3">
    <name type="scientific">Nitrosomonas halophila</name>
    <dbReference type="NCBI Taxonomy" id="44576"/>
    <lineage>
        <taxon>Bacteria</taxon>
        <taxon>Pseudomonadati</taxon>
        <taxon>Pseudomonadota</taxon>
        <taxon>Betaproteobacteria</taxon>
        <taxon>Nitrosomonadales</taxon>
        <taxon>Nitrosomonadaceae</taxon>
        <taxon>Nitrosomonas</taxon>
    </lineage>
</organism>
<dbReference type="Pfam" id="PF03230">
    <property type="entry name" value="Antirestrict"/>
    <property type="match status" value="1"/>
</dbReference>
<dbReference type="RefSeq" id="WP_090414502.1">
    <property type="nucleotide sequence ID" value="NZ_FNOY01000037.1"/>
</dbReference>
<keyword evidence="3" id="KW-1185">Reference proteome</keyword>
<dbReference type="InterPro" id="IPR004914">
    <property type="entry name" value="Antirestrict"/>
</dbReference>
<name>A0A1H3K265_9PROT</name>
<gene>
    <name evidence="2" type="ORF">SAMN05421881_10373</name>
</gene>
<dbReference type="InterPro" id="IPR042297">
    <property type="entry name" value="Antirestriction_sf"/>
</dbReference>
<dbReference type="AlphaFoldDB" id="A0A1H3K265"/>
<proteinExistence type="inferred from homology"/>
<dbReference type="OrthoDB" id="1164967at2"/>